<accession>A0A1N7D8D3</accession>
<dbReference type="Gene3D" id="3.40.250.10">
    <property type="entry name" value="Rhodanese-like domain"/>
    <property type="match status" value="1"/>
</dbReference>
<keyword evidence="2" id="KW-0808">Transferase</keyword>
<proteinExistence type="predicted"/>
<dbReference type="EMBL" id="FTNR01000002">
    <property type="protein sequence ID" value="SIR72156.1"/>
    <property type="molecule type" value="Genomic_DNA"/>
</dbReference>
<protein>
    <submittedName>
        <fullName evidence="2">Rhodanese-related sulfurtransferase</fullName>
    </submittedName>
</protein>
<dbReference type="PROSITE" id="PS50206">
    <property type="entry name" value="RHODANESE_3"/>
    <property type="match status" value="1"/>
</dbReference>
<dbReference type="OrthoDB" id="3168at2157"/>
<sequence length="123" mass="13502">MSKIRPPELEERLENGESLYILDIRPRNTHQRDGIDGSQNIPVYGDLRRGDETEFRQSLSKVPKGKTVVTVCKAGVVAKKATAVLEAEGYDAVTLAGGMRGWNGYQNGSIGYRLSSLLRGLLP</sequence>
<dbReference type="STRING" id="308853.SAMN05421752_10266"/>
<dbReference type="PANTHER" id="PTHR43031:SF16">
    <property type="entry name" value="OXIDOREDUCTASE"/>
    <property type="match status" value="1"/>
</dbReference>
<dbReference type="GO" id="GO:0016740">
    <property type="term" value="F:transferase activity"/>
    <property type="evidence" value="ECO:0007669"/>
    <property type="project" value="UniProtKB-KW"/>
</dbReference>
<evidence type="ECO:0000313" key="2">
    <source>
        <dbReference type="EMBL" id="SIR72156.1"/>
    </source>
</evidence>
<dbReference type="RefSeq" id="WP_076607779.1">
    <property type="nucleotide sequence ID" value="NZ_FTNR01000002.1"/>
</dbReference>
<name>A0A1N7D8D3_9EURY</name>
<dbReference type="Pfam" id="PF00581">
    <property type="entry name" value="Rhodanese"/>
    <property type="match status" value="1"/>
</dbReference>
<dbReference type="AlphaFoldDB" id="A0A1N7D8D3"/>
<evidence type="ECO:0000259" key="1">
    <source>
        <dbReference type="PROSITE" id="PS50206"/>
    </source>
</evidence>
<gene>
    <name evidence="2" type="ORF">SAMN05421752_10266</name>
</gene>
<organism evidence="2 3">
    <name type="scientific">Natronorubrum thiooxidans</name>
    <dbReference type="NCBI Taxonomy" id="308853"/>
    <lineage>
        <taxon>Archaea</taxon>
        <taxon>Methanobacteriati</taxon>
        <taxon>Methanobacteriota</taxon>
        <taxon>Stenosarchaea group</taxon>
        <taxon>Halobacteria</taxon>
        <taxon>Halobacteriales</taxon>
        <taxon>Natrialbaceae</taxon>
        <taxon>Natronorubrum</taxon>
    </lineage>
</organism>
<dbReference type="SUPFAM" id="SSF52821">
    <property type="entry name" value="Rhodanese/Cell cycle control phosphatase"/>
    <property type="match status" value="1"/>
</dbReference>
<feature type="domain" description="Rhodanese" evidence="1">
    <location>
        <begin position="15"/>
        <end position="109"/>
    </location>
</feature>
<dbReference type="PANTHER" id="PTHR43031">
    <property type="entry name" value="FAD-DEPENDENT OXIDOREDUCTASE"/>
    <property type="match status" value="1"/>
</dbReference>
<reference evidence="3" key="1">
    <citation type="submission" date="2017-01" db="EMBL/GenBank/DDBJ databases">
        <authorList>
            <person name="Varghese N."/>
            <person name="Submissions S."/>
        </authorList>
    </citation>
    <scope>NUCLEOTIDE SEQUENCE [LARGE SCALE GENOMIC DNA]</scope>
    <source>
        <strain evidence="3">type strain: HArc-</strain>
    </source>
</reference>
<dbReference type="InterPro" id="IPR001763">
    <property type="entry name" value="Rhodanese-like_dom"/>
</dbReference>
<keyword evidence="3" id="KW-1185">Reference proteome</keyword>
<dbReference type="Proteomes" id="UP000185936">
    <property type="component" value="Unassembled WGS sequence"/>
</dbReference>
<dbReference type="InterPro" id="IPR036873">
    <property type="entry name" value="Rhodanese-like_dom_sf"/>
</dbReference>
<evidence type="ECO:0000313" key="3">
    <source>
        <dbReference type="Proteomes" id="UP000185936"/>
    </source>
</evidence>
<dbReference type="SMART" id="SM00450">
    <property type="entry name" value="RHOD"/>
    <property type="match status" value="1"/>
</dbReference>
<dbReference type="InterPro" id="IPR050229">
    <property type="entry name" value="GlpE_sulfurtransferase"/>
</dbReference>
<dbReference type="CDD" id="cd00158">
    <property type="entry name" value="RHOD"/>
    <property type="match status" value="1"/>
</dbReference>